<evidence type="ECO:0000313" key="2">
    <source>
        <dbReference type="EMBL" id="OEL21070.1"/>
    </source>
</evidence>
<proteinExistence type="predicted"/>
<keyword evidence="3" id="KW-1185">Reference proteome</keyword>
<dbReference type="EMBL" id="LWDX02048897">
    <property type="protein sequence ID" value="OEL21070.1"/>
    <property type="molecule type" value="Genomic_DNA"/>
</dbReference>
<gene>
    <name evidence="2" type="ORF">BAE44_0017912</name>
</gene>
<dbReference type="OrthoDB" id="594396at2759"/>
<sequence>MRREQEKARLEELHERKMQAYCRIQDYDSKQGATTSYASTTPPSNISTSMRSAEPLILDGPKRGFVLIDDTFIEIDLKIKDIRWKGLQQQRDRELSKGFVSIRSIRTLEKCKVESKFLATRLSTVE</sequence>
<accession>A0A1E5V7C5</accession>
<reference evidence="2 3" key="1">
    <citation type="submission" date="2016-09" db="EMBL/GenBank/DDBJ databases">
        <title>The draft genome of Dichanthelium oligosanthes: A C3 panicoid grass species.</title>
        <authorList>
            <person name="Studer A.J."/>
            <person name="Schnable J.C."/>
            <person name="Brutnell T.P."/>
        </authorList>
    </citation>
    <scope>NUCLEOTIDE SEQUENCE [LARGE SCALE GENOMIC DNA]</scope>
    <source>
        <strain evidence="3">cv. Kellogg 1175</strain>
        <tissue evidence="2">Leaf</tissue>
    </source>
</reference>
<dbReference type="Pfam" id="PF20241">
    <property type="entry name" value="DUF6598"/>
    <property type="match status" value="1"/>
</dbReference>
<evidence type="ECO:0000259" key="1">
    <source>
        <dbReference type="Pfam" id="PF20241"/>
    </source>
</evidence>
<name>A0A1E5V7C5_9POAL</name>
<dbReference type="Proteomes" id="UP000095767">
    <property type="component" value="Unassembled WGS sequence"/>
</dbReference>
<dbReference type="InterPro" id="IPR046533">
    <property type="entry name" value="DUF6598"/>
</dbReference>
<feature type="domain" description="DUF6598" evidence="1">
    <location>
        <begin position="51"/>
        <end position="126"/>
    </location>
</feature>
<organism evidence="2 3">
    <name type="scientific">Dichanthelium oligosanthes</name>
    <dbReference type="NCBI Taxonomy" id="888268"/>
    <lineage>
        <taxon>Eukaryota</taxon>
        <taxon>Viridiplantae</taxon>
        <taxon>Streptophyta</taxon>
        <taxon>Embryophyta</taxon>
        <taxon>Tracheophyta</taxon>
        <taxon>Spermatophyta</taxon>
        <taxon>Magnoliopsida</taxon>
        <taxon>Liliopsida</taxon>
        <taxon>Poales</taxon>
        <taxon>Poaceae</taxon>
        <taxon>PACMAD clade</taxon>
        <taxon>Panicoideae</taxon>
        <taxon>Panicodae</taxon>
        <taxon>Paniceae</taxon>
        <taxon>Dichantheliinae</taxon>
        <taxon>Dichanthelium</taxon>
    </lineage>
</organism>
<comment type="caution">
    <text evidence="2">The sequence shown here is derived from an EMBL/GenBank/DDBJ whole genome shotgun (WGS) entry which is preliminary data.</text>
</comment>
<dbReference type="AlphaFoldDB" id="A0A1E5V7C5"/>
<dbReference type="STRING" id="888268.A0A1E5V7C5"/>
<protein>
    <recommendedName>
        <fullName evidence="1">DUF6598 domain-containing protein</fullName>
    </recommendedName>
</protein>
<evidence type="ECO:0000313" key="3">
    <source>
        <dbReference type="Proteomes" id="UP000095767"/>
    </source>
</evidence>